<reference evidence="3" key="2">
    <citation type="submission" date="2023-08" db="EMBL/GenBank/DDBJ databases">
        <title>Identification and characterization of horizontal gene transfer across gut microbiota members of farm animals based on homology search.</title>
        <authorList>
            <person name="Schwarzerova J."/>
            <person name="Nykrynova M."/>
            <person name="Jureckova K."/>
            <person name="Cejkova D."/>
            <person name="Rychlik I."/>
        </authorList>
    </citation>
    <scope>NUCLEOTIDE SEQUENCE</scope>
    <source>
        <strain evidence="3">ET15</strain>
        <strain evidence="2">ET37</strain>
    </source>
</reference>
<comment type="caution">
    <text evidence="3">The sequence shown here is derived from an EMBL/GenBank/DDBJ whole genome shotgun (WGS) entry which is preliminary data.</text>
</comment>
<keyword evidence="4" id="KW-1185">Reference proteome</keyword>
<dbReference type="AlphaFoldDB" id="A0AAW7JG00"/>
<dbReference type="Proteomes" id="UP001167831">
    <property type="component" value="Unassembled WGS sequence"/>
</dbReference>
<dbReference type="InterPro" id="IPR029044">
    <property type="entry name" value="Nucleotide-diphossugar_trans"/>
</dbReference>
<sequence>MKNKNNIAFSVILPVYNQASFVRRAIKSMMAQTYDNWELIIVNDGSTDRTAEFVASFIDGARVRYISSPENEGLGRALNCGLDAASNDYITYLPADDFYDDSHLEKMADAFRDNENAAVVFSGIRYDESEEPGVMSWRTCKGTVPGHALQLVQTAHRKTEDRWTEREELVTEDLFIMFWRKLTRRGVFVPTGTATCEWTSHPFQRHKICGERYGGGLNKYRAYYHVSRPLRFRASRYKTVDEKEAYAEYRRPLQTACGDGLKILIVGELAYNPERIRALEEAGHRLYGLWAKPRFCYSTVGPLPFGQVEDVPYDQWRKRVEEIKPDIIYALLSTSAIDIAHEVLSADTGIPFVWHFKEGPHEAMKDGLWDKLIDLYTYADGRIYLNDETRKWFGLFIPDERKVPQMTLDGDMPKKEVFKDCFLIKQAAHGNLIASSHCAHSHCFSRKLSELYGGVHTVVTGRIVGLTPKDMSILAANDVHVHLYNENTVPDKVMAEPFLKAAPGHFHVHIHCPQNEWVSEFSRYDAGWLHCVGSNNGGSLFRATWADLNLPARISTLAAACLPMIQRRNDGNISAQQEYVKSRGMGLFYDDIDELVALLKDRKLLEGITRNVMAVRDSLTFDSHVDELTAFFRRVIEWRVSR</sequence>
<evidence type="ECO:0000313" key="2">
    <source>
        <dbReference type="EMBL" id="MDN0023396.1"/>
    </source>
</evidence>
<evidence type="ECO:0000259" key="1">
    <source>
        <dbReference type="Pfam" id="PF00535"/>
    </source>
</evidence>
<reference evidence="3" key="1">
    <citation type="submission" date="2023-06" db="EMBL/GenBank/DDBJ databases">
        <authorList>
            <person name="Zeman M."/>
            <person name="Kubasova T."/>
            <person name="Jahodarova E."/>
            <person name="Nykrynova M."/>
            <person name="Rychlik I."/>
        </authorList>
    </citation>
    <scope>NUCLEOTIDE SEQUENCE</scope>
    <source>
        <strain evidence="3">ET15</strain>
        <strain evidence="2">ET37</strain>
    </source>
</reference>
<name>A0AAW7JG00_9BACT</name>
<dbReference type="RefSeq" id="WP_289825822.1">
    <property type="nucleotide sequence ID" value="NZ_JAUEIE010000011.1"/>
</dbReference>
<dbReference type="InterPro" id="IPR050834">
    <property type="entry name" value="Glycosyltransf_2"/>
</dbReference>
<evidence type="ECO:0000313" key="3">
    <source>
        <dbReference type="EMBL" id="MDN0024759.1"/>
    </source>
</evidence>
<proteinExistence type="predicted"/>
<keyword evidence="3" id="KW-0328">Glycosyltransferase</keyword>
<evidence type="ECO:0000313" key="5">
    <source>
        <dbReference type="Proteomes" id="UP001168478"/>
    </source>
</evidence>
<dbReference type="PANTHER" id="PTHR43685">
    <property type="entry name" value="GLYCOSYLTRANSFERASE"/>
    <property type="match status" value="1"/>
</dbReference>
<dbReference type="SUPFAM" id="SSF53448">
    <property type="entry name" value="Nucleotide-diphospho-sugar transferases"/>
    <property type="match status" value="1"/>
</dbReference>
<dbReference type="PANTHER" id="PTHR43685:SF2">
    <property type="entry name" value="GLYCOSYLTRANSFERASE 2-LIKE DOMAIN-CONTAINING PROTEIN"/>
    <property type="match status" value="1"/>
</dbReference>
<gene>
    <name evidence="2" type="ORF">QVN81_10235</name>
    <name evidence="3" type="ORF">QVN84_04370</name>
</gene>
<feature type="domain" description="Glycosyltransferase 2-like" evidence="1">
    <location>
        <begin position="10"/>
        <end position="158"/>
    </location>
</feature>
<protein>
    <submittedName>
        <fullName evidence="3">Glycosyltransferase family 2 protein</fullName>
        <ecNumber evidence="3">2.4.-.-</ecNumber>
    </submittedName>
</protein>
<keyword evidence="3" id="KW-0808">Transferase</keyword>
<accession>A0AAW7JG00</accession>
<evidence type="ECO:0000313" key="4">
    <source>
        <dbReference type="Proteomes" id="UP001167831"/>
    </source>
</evidence>
<dbReference type="Proteomes" id="UP001168478">
    <property type="component" value="Unassembled WGS sequence"/>
</dbReference>
<organism evidence="3 5">
    <name type="scientific">Leyella lascolaii</name>
    <dbReference type="NCBI Taxonomy" id="1776379"/>
    <lineage>
        <taxon>Bacteria</taxon>
        <taxon>Pseudomonadati</taxon>
        <taxon>Bacteroidota</taxon>
        <taxon>Bacteroidia</taxon>
        <taxon>Bacteroidales</taxon>
        <taxon>Prevotellaceae</taxon>
        <taxon>Leyella</taxon>
    </lineage>
</organism>
<dbReference type="Pfam" id="PF00535">
    <property type="entry name" value="Glycos_transf_2"/>
    <property type="match status" value="1"/>
</dbReference>
<dbReference type="EC" id="2.4.-.-" evidence="3"/>
<dbReference type="EMBL" id="JAUEIE010000011">
    <property type="protein sequence ID" value="MDN0023396.1"/>
    <property type="molecule type" value="Genomic_DNA"/>
</dbReference>
<dbReference type="EMBL" id="JAUEIF010000002">
    <property type="protein sequence ID" value="MDN0024759.1"/>
    <property type="molecule type" value="Genomic_DNA"/>
</dbReference>
<dbReference type="GO" id="GO:0016757">
    <property type="term" value="F:glycosyltransferase activity"/>
    <property type="evidence" value="ECO:0007669"/>
    <property type="project" value="UniProtKB-KW"/>
</dbReference>
<dbReference type="Gene3D" id="3.40.50.2000">
    <property type="entry name" value="Glycogen Phosphorylase B"/>
    <property type="match status" value="1"/>
</dbReference>
<dbReference type="InterPro" id="IPR001173">
    <property type="entry name" value="Glyco_trans_2-like"/>
</dbReference>
<dbReference type="Gene3D" id="3.90.550.10">
    <property type="entry name" value="Spore Coat Polysaccharide Biosynthesis Protein SpsA, Chain A"/>
    <property type="match status" value="1"/>
</dbReference>
<dbReference type="CDD" id="cd00761">
    <property type="entry name" value="Glyco_tranf_GTA_type"/>
    <property type="match status" value="1"/>
</dbReference>